<reference evidence="2 3" key="1">
    <citation type="submission" date="2019-01" db="EMBL/GenBank/DDBJ databases">
        <authorList>
            <person name="Chen W.-M."/>
        </authorList>
    </citation>
    <scope>NUCLEOTIDE SEQUENCE [LARGE SCALE GENOMIC DNA]</scope>
    <source>
        <strain evidence="2 3">KYPC3</strain>
    </source>
</reference>
<protein>
    <recommendedName>
        <fullName evidence="1">DUF7305 domain-containing protein</fullName>
    </recommendedName>
</protein>
<dbReference type="Proteomes" id="UP000283077">
    <property type="component" value="Unassembled WGS sequence"/>
</dbReference>
<dbReference type="EMBL" id="SACS01000023">
    <property type="protein sequence ID" value="RVU33343.1"/>
    <property type="molecule type" value="Genomic_DNA"/>
</dbReference>
<dbReference type="AlphaFoldDB" id="A0A437QFN2"/>
<sequence>MRHQLHFAARQQQGMSLLFVLMLTTIASLLVFTALNSSVSQERMSGNFQKKLNAELLADKAVFESFHQLNAFAKDPANASASDAELAAVAAVTTASASGGRTYQAGAAELNAQGFAVSADGARYDDSAATRKVMFKRISGSGVSLFPFAHAVTGCNAVDLTASGGITSYDSSNPLAADTNVVVRTVTDGGSVTLVGDSPVIGDVLSTGNITLTGSSVISGKLHANGNILLNNASAVIKKQVWAVGTIDVNNTVVVEGEVKANSHINVKNVAKLQGGLRTQGNLTVTNNAKINGAVEVYGDVKLAGYSGSILQPALLRYRGSVNPAGLGQQQTDLSFASVPLLPVDNDDEASESFNPLCDPLRISEAVDAVEQPATLPPLNVRQAWDRKIYTLTTLEGKHTDVANLPASLTPANGLFLKKSQPMYFVSNVNGGSEGKLIINGHITLFIAGDMVFGGDSALQINHGSSLTIITSGRIEFTAGAKVINDQFPVGEPQGIVDGRPVMAIYSSYSGKDGIKLNGGIKSIYAAIYAPRTDIKMDSLAGVFSGSAVGKTVSVGGAGKIRYDQALGKVEAGGSTGSVNPRIVFHGWN</sequence>
<feature type="domain" description="DUF7305" evidence="1">
    <location>
        <begin position="423"/>
        <end position="568"/>
    </location>
</feature>
<dbReference type="RefSeq" id="WP_127700577.1">
    <property type="nucleotide sequence ID" value="NZ_SACS01000023.1"/>
</dbReference>
<gene>
    <name evidence="2" type="ORF">EOE67_17255</name>
</gene>
<accession>A0A437QFN2</accession>
<comment type="caution">
    <text evidence="2">The sequence shown here is derived from an EMBL/GenBank/DDBJ whole genome shotgun (WGS) entry which is preliminary data.</text>
</comment>
<dbReference type="Pfam" id="PF23981">
    <property type="entry name" value="DUF7305"/>
    <property type="match status" value="1"/>
</dbReference>
<dbReference type="InterPro" id="IPR055729">
    <property type="entry name" value="DUF7305"/>
</dbReference>
<keyword evidence="3" id="KW-1185">Reference proteome</keyword>
<name>A0A437QFN2_9GAMM</name>
<evidence type="ECO:0000313" key="2">
    <source>
        <dbReference type="EMBL" id="RVU33343.1"/>
    </source>
</evidence>
<organism evidence="2 3">
    <name type="scientific">Rheinheimera riviphila</name>
    <dbReference type="NCBI Taxonomy" id="1834037"/>
    <lineage>
        <taxon>Bacteria</taxon>
        <taxon>Pseudomonadati</taxon>
        <taxon>Pseudomonadota</taxon>
        <taxon>Gammaproteobacteria</taxon>
        <taxon>Chromatiales</taxon>
        <taxon>Chromatiaceae</taxon>
        <taxon>Rheinheimera</taxon>
    </lineage>
</organism>
<evidence type="ECO:0000313" key="3">
    <source>
        <dbReference type="Proteomes" id="UP000283077"/>
    </source>
</evidence>
<evidence type="ECO:0000259" key="1">
    <source>
        <dbReference type="Pfam" id="PF23981"/>
    </source>
</evidence>
<proteinExistence type="predicted"/>
<dbReference type="OrthoDB" id="6145642at2"/>